<keyword evidence="1" id="KW-0472">Membrane</keyword>
<dbReference type="RefSeq" id="WP_096360168.1">
    <property type="nucleotide sequence ID" value="NZ_AP014879.1"/>
</dbReference>
<dbReference type="Pfam" id="PF11666">
    <property type="entry name" value="DUF2933"/>
    <property type="match status" value="1"/>
</dbReference>
<evidence type="ECO:0008006" key="4">
    <source>
        <dbReference type="Google" id="ProtNLM"/>
    </source>
</evidence>
<proteinExistence type="predicted"/>
<organism evidence="2 3">
    <name type="scientific">Sulfuricaulis limicola</name>
    <dbReference type="NCBI Taxonomy" id="1620215"/>
    <lineage>
        <taxon>Bacteria</taxon>
        <taxon>Pseudomonadati</taxon>
        <taxon>Pseudomonadota</taxon>
        <taxon>Gammaproteobacteria</taxon>
        <taxon>Acidiferrobacterales</taxon>
        <taxon>Acidiferrobacteraceae</taxon>
        <taxon>Sulfuricaulis</taxon>
    </lineage>
</organism>
<protein>
    <recommendedName>
        <fullName evidence="4">DUF2933 domain-containing protein</fullName>
    </recommendedName>
</protein>
<dbReference type="KEGG" id="slim:SCL_0975"/>
<keyword evidence="3" id="KW-1185">Reference proteome</keyword>
<gene>
    <name evidence="2" type="ORF">SCL_0975</name>
</gene>
<evidence type="ECO:0000313" key="3">
    <source>
        <dbReference type="Proteomes" id="UP000243180"/>
    </source>
</evidence>
<accession>A0A1B4XEQ7</accession>
<dbReference type="InParanoid" id="A0A1B4XEQ7"/>
<keyword evidence="1" id="KW-0812">Transmembrane</keyword>
<feature type="transmembrane region" description="Helical" evidence="1">
    <location>
        <begin position="21"/>
        <end position="38"/>
    </location>
</feature>
<dbReference type="EMBL" id="AP014879">
    <property type="protein sequence ID" value="BAV33291.1"/>
    <property type="molecule type" value="Genomic_DNA"/>
</dbReference>
<dbReference type="InterPro" id="IPR021682">
    <property type="entry name" value="DUF2933"/>
</dbReference>
<name>A0A1B4XEQ7_9GAMM</name>
<dbReference type="Proteomes" id="UP000243180">
    <property type="component" value="Chromosome"/>
</dbReference>
<dbReference type="AlphaFoldDB" id="A0A1B4XEQ7"/>
<sequence>MNHSHNERQGNESRSLWRSRTGLALLGFLAIAGFFLFTEHRAHLLGALPFVLLALCPLLHLFGHGGHDHGAEKGDKP</sequence>
<reference evidence="2 3" key="1">
    <citation type="submission" date="2015-05" db="EMBL/GenBank/DDBJ databases">
        <title>Complete genome sequence of a sulfur-oxidizing gammaproteobacterium strain HA5.</title>
        <authorList>
            <person name="Miura A."/>
            <person name="Kojima H."/>
            <person name="Fukui M."/>
        </authorList>
    </citation>
    <scope>NUCLEOTIDE SEQUENCE [LARGE SCALE GENOMIC DNA]</scope>
    <source>
        <strain evidence="2 3">HA5</strain>
    </source>
</reference>
<feature type="transmembrane region" description="Helical" evidence="1">
    <location>
        <begin position="44"/>
        <end position="63"/>
    </location>
</feature>
<keyword evidence="1" id="KW-1133">Transmembrane helix</keyword>
<evidence type="ECO:0000256" key="1">
    <source>
        <dbReference type="SAM" id="Phobius"/>
    </source>
</evidence>
<evidence type="ECO:0000313" key="2">
    <source>
        <dbReference type="EMBL" id="BAV33291.1"/>
    </source>
</evidence>